<gene>
    <name evidence="1" type="ORF">I4F81_009938</name>
</gene>
<protein>
    <submittedName>
        <fullName evidence="1">Uncharacterized protein</fullName>
    </submittedName>
</protein>
<dbReference type="EMBL" id="CM020620">
    <property type="protein sequence ID" value="KAK1867431.1"/>
    <property type="molecule type" value="Genomic_DNA"/>
</dbReference>
<name>A0ACC3CBS1_PYRYE</name>
<proteinExistence type="predicted"/>
<reference evidence="1" key="1">
    <citation type="submission" date="2019-11" db="EMBL/GenBank/DDBJ databases">
        <title>Nori genome reveals adaptations in red seaweeds to the harsh intertidal environment.</title>
        <authorList>
            <person name="Wang D."/>
            <person name="Mao Y."/>
        </authorList>
    </citation>
    <scope>NUCLEOTIDE SEQUENCE</scope>
    <source>
        <tissue evidence="1">Gametophyte</tissue>
    </source>
</reference>
<organism evidence="1 2">
    <name type="scientific">Pyropia yezoensis</name>
    <name type="common">Susabi-nori</name>
    <name type="synonym">Porphyra yezoensis</name>
    <dbReference type="NCBI Taxonomy" id="2788"/>
    <lineage>
        <taxon>Eukaryota</taxon>
        <taxon>Rhodophyta</taxon>
        <taxon>Bangiophyceae</taxon>
        <taxon>Bangiales</taxon>
        <taxon>Bangiaceae</taxon>
        <taxon>Pyropia</taxon>
    </lineage>
</organism>
<dbReference type="Proteomes" id="UP000798662">
    <property type="component" value="Chromosome 3"/>
</dbReference>
<comment type="caution">
    <text evidence="1">The sequence shown here is derived from an EMBL/GenBank/DDBJ whole genome shotgun (WGS) entry which is preliminary data.</text>
</comment>
<accession>A0ACC3CBS1</accession>
<sequence>MESPPAAVADSDDNGNDRDAGDRDRASAEVPQVGMADAIWGADGQAIHALHRRYRVPRRVLRRLHASAAGRLLSLLDAAAATAAARDNPPAGGHAAPSGAASFPLARVATALVYARHSGRVPVVMWHVTGAFPYPLSAVFPAGLGGDDVVTVDVVCRSGVYGLPLWAAASGRQVSSNVSVNGGMRLSAQPGVDADDTDDWAELNTEVVDQHGVGADAIGGAAPPFAPGVRPSRRLTLTALAVEPTRASRHLILRSNDWLDSAYAPHAEAVETLWSRVMGRFGAIGNESEASLVAPAVAEVQESGGGGIRGLFRQRWSSVGAREAPPVGRAFSAEWTAFAERFVHPSLSDADVFRLLHDKHDVPSVFLDGMAPLMRRRFLSRLQAATADQAAKFQARLARFDADAASAANNATATTAPRPTPPPTPKAMFVHTQYGLGNRLRALGSALAFARAAGRVLVLVWAPDAHLQCTFDDLFVNDLVSQSELSLTFPFRQDATYRVDGSLRRIRKYSFMRHNSTHVLDPNRVAVANDVHHHLYVSTAYVIRSSLTPSIITMDSPYWSVLRSLIPAPTVLRRVESVQARVDASSSPATAAFASSGTTRGLTTMVGVHIRSRPISTDIAGVTAADYSPTAAAITDYWRSVTGVSTFLSRMRAAPPGVRFFVATDTPGVYEELVAALDSSRVVRLERPPCPDRTAAFLNSFWMPTATSLPYSSGMWMQLRHLKKTTASTPFSLLLPLPEFPAGPPFLLRPLPFVTMAQSRTLRRLTHDATRIYNGASALAGIFFYYGFVPAVVIAGLTTIEGGLSALTGGQPAPSSAETA</sequence>
<keyword evidence="2" id="KW-1185">Reference proteome</keyword>
<evidence type="ECO:0000313" key="2">
    <source>
        <dbReference type="Proteomes" id="UP000798662"/>
    </source>
</evidence>
<evidence type="ECO:0000313" key="1">
    <source>
        <dbReference type="EMBL" id="KAK1867431.1"/>
    </source>
</evidence>